<evidence type="ECO:0000313" key="2">
    <source>
        <dbReference type="Proteomes" id="UP000276282"/>
    </source>
</evidence>
<dbReference type="AlphaFoldDB" id="A0A495PZC9"/>
<dbReference type="EMBL" id="RBLG01000001">
    <property type="protein sequence ID" value="RKS55873.1"/>
    <property type="molecule type" value="Genomic_DNA"/>
</dbReference>
<protein>
    <recommendedName>
        <fullName evidence="3">Cthe-2314-like HEPN domain-containing protein</fullName>
    </recommendedName>
</protein>
<dbReference type="RefSeq" id="WP_121344622.1">
    <property type="nucleotide sequence ID" value="NZ_RBLG01000001.1"/>
</dbReference>
<sequence>MTEKEAYKKLREDKRLGLQNFPENITNNHFDISSDKLIEELELKISELKSQIESYNATPGYIKSLEIYFIEKELLAFSEMKIIYAHKHFETHLKFLLSSSYEEVEEKRLYKWAEVENLLKSKDINLKNISNYSEISELRNLNNAIKHSRNMIDVKTKHILELRNKKEPYYKDLLEFYNRIEGCSLIFLTSLSKEIEKNLFEFENEQLEKISVKLVSHMDPPTVSKLINKLESKSN</sequence>
<evidence type="ECO:0000313" key="1">
    <source>
        <dbReference type="EMBL" id="RKS55873.1"/>
    </source>
</evidence>
<name>A0A495PZC9_9FLAO</name>
<proteinExistence type="predicted"/>
<keyword evidence="2" id="KW-1185">Reference proteome</keyword>
<accession>A0A495PZC9</accession>
<reference evidence="1 2" key="1">
    <citation type="submission" date="2018-10" db="EMBL/GenBank/DDBJ databases">
        <title>Genomic Encyclopedia of Archaeal and Bacterial Type Strains, Phase II (KMG-II): from individual species to whole genera.</title>
        <authorList>
            <person name="Goeker M."/>
        </authorList>
    </citation>
    <scope>NUCLEOTIDE SEQUENCE [LARGE SCALE GENOMIC DNA]</scope>
    <source>
        <strain evidence="1 2">DSM 19839</strain>
    </source>
</reference>
<dbReference type="Proteomes" id="UP000276282">
    <property type="component" value="Unassembled WGS sequence"/>
</dbReference>
<dbReference type="OrthoDB" id="1437071at2"/>
<organism evidence="1 2">
    <name type="scientific">Gillisia mitskevichiae</name>
    <dbReference type="NCBI Taxonomy" id="270921"/>
    <lineage>
        <taxon>Bacteria</taxon>
        <taxon>Pseudomonadati</taxon>
        <taxon>Bacteroidota</taxon>
        <taxon>Flavobacteriia</taxon>
        <taxon>Flavobacteriales</taxon>
        <taxon>Flavobacteriaceae</taxon>
        <taxon>Gillisia</taxon>
    </lineage>
</organism>
<comment type="caution">
    <text evidence="1">The sequence shown here is derived from an EMBL/GenBank/DDBJ whole genome shotgun (WGS) entry which is preliminary data.</text>
</comment>
<gene>
    <name evidence="1" type="ORF">BC962_0846</name>
</gene>
<evidence type="ECO:0008006" key="3">
    <source>
        <dbReference type="Google" id="ProtNLM"/>
    </source>
</evidence>